<protein>
    <submittedName>
        <fullName evidence="2">Uncharacterized protein</fullName>
    </submittedName>
</protein>
<sequence>MVKFTETDAKLFLKKAKIDISKEKFTIKDLVKGMRVEQEHGKINRRTNVTNDDLVMTGKIALAHLYEDYTYYEKLERCVEKPSKRKQSRAKSKKRSRKYSKKKSIN</sequence>
<dbReference type="Pfam" id="PF18905">
    <property type="entry name" value="DUF5661"/>
    <property type="match status" value="1"/>
</dbReference>
<feature type="compositionally biased region" description="Basic residues" evidence="1">
    <location>
        <begin position="83"/>
        <end position="106"/>
    </location>
</feature>
<dbReference type="InterPro" id="IPR043720">
    <property type="entry name" value="DUF5661"/>
</dbReference>
<gene>
    <name evidence="2" type="ORF">Indivirus_6_31</name>
</gene>
<evidence type="ECO:0000313" key="2">
    <source>
        <dbReference type="EMBL" id="ARF09965.1"/>
    </source>
</evidence>
<reference evidence="2" key="1">
    <citation type="journal article" date="2017" name="Science">
        <title>Giant viruses with an expanded complement of translation system components.</title>
        <authorList>
            <person name="Schulz F."/>
            <person name="Yutin N."/>
            <person name="Ivanova N.N."/>
            <person name="Ortega D.R."/>
            <person name="Lee T.K."/>
            <person name="Vierheilig J."/>
            <person name="Daims H."/>
            <person name="Horn M."/>
            <person name="Wagner M."/>
            <person name="Jensen G.J."/>
            <person name="Kyrpides N.C."/>
            <person name="Koonin E.V."/>
            <person name="Woyke T."/>
        </authorList>
    </citation>
    <scope>NUCLEOTIDE SEQUENCE</scope>
    <source>
        <strain evidence="2">ILV1</strain>
    </source>
</reference>
<name>A0A1V0SE21_9VIRU</name>
<accession>A0A1V0SE21</accession>
<evidence type="ECO:0000256" key="1">
    <source>
        <dbReference type="SAM" id="MobiDB-lite"/>
    </source>
</evidence>
<feature type="region of interest" description="Disordered" evidence="1">
    <location>
        <begin position="81"/>
        <end position="106"/>
    </location>
</feature>
<proteinExistence type="predicted"/>
<dbReference type="EMBL" id="KY684090">
    <property type="protein sequence ID" value="ARF09965.1"/>
    <property type="molecule type" value="Genomic_DNA"/>
</dbReference>
<organism evidence="2">
    <name type="scientific">Indivirus ILV1</name>
    <dbReference type="NCBI Taxonomy" id="1977633"/>
    <lineage>
        <taxon>Viruses</taxon>
        <taxon>Varidnaviria</taxon>
        <taxon>Bamfordvirae</taxon>
        <taxon>Nucleocytoviricota</taxon>
        <taxon>Megaviricetes</taxon>
        <taxon>Imitervirales</taxon>
        <taxon>Mimiviridae</taxon>
        <taxon>Klosneuvirinae</taxon>
        <taxon>Indivirus</taxon>
    </lineage>
</organism>